<dbReference type="Pfam" id="PF13639">
    <property type="entry name" value="zf-RING_2"/>
    <property type="match status" value="1"/>
</dbReference>
<feature type="compositionally biased region" description="Pro residues" evidence="5">
    <location>
        <begin position="613"/>
        <end position="623"/>
    </location>
</feature>
<evidence type="ECO:0000256" key="5">
    <source>
        <dbReference type="SAM" id="MobiDB-lite"/>
    </source>
</evidence>
<feature type="compositionally biased region" description="Polar residues" evidence="5">
    <location>
        <begin position="846"/>
        <end position="865"/>
    </location>
</feature>
<feature type="compositionally biased region" description="Basic residues" evidence="5">
    <location>
        <begin position="352"/>
        <end position="365"/>
    </location>
</feature>
<gene>
    <name evidence="7" type="ORF">I7I53_11335</name>
</gene>
<protein>
    <submittedName>
        <fullName evidence="7">RING finger domain-containing protein</fullName>
    </submittedName>
</protein>
<feature type="region of interest" description="Disordered" evidence="5">
    <location>
        <begin position="274"/>
        <end position="373"/>
    </location>
</feature>
<dbReference type="InterPro" id="IPR001841">
    <property type="entry name" value="Znf_RING"/>
</dbReference>
<feature type="compositionally biased region" description="Low complexity" evidence="5">
    <location>
        <begin position="195"/>
        <end position="205"/>
    </location>
</feature>
<dbReference type="VEuPathDB" id="FungiDB:I7I53_11335"/>
<dbReference type="EMBL" id="CP069102">
    <property type="protein sequence ID" value="QSS50588.1"/>
    <property type="molecule type" value="Genomic_DNA"/>
</dbReference>
<dbReference type="PANTHER" id="PTHR45969:SF69">
    <property type="entry name" value="FINGER DOMAIN PROTEIN, PUTATIVE (AFU_ORTHOLOGUE AFUA_3G12190)-RELATED"/>
    <property type="match status" value="1"/>
</dbReference>
<evidence type="ECO:0000256" key="3">
    <source>
        <dbReference type="ARBA" id="ARBA00022833"/>
    </source>
</evidence>
<feature type="region of interest" description="Disordered" evidence="5">
    <location>
        <begin position="420"/>
        <end position="444"/>
    </location>
</feature>
<dbReference type="Proteomes" id="UP000663419">
    <property type="component" value="Chromosome 1"/>
</dbReference>
<feature type="compositionally biased region" description="Polar residues" evidence="5">
    <location>
        <begin position="460"/>
        <end position="482"/>
    </location>
</feature>
<feature type="region of interest" description="Disordered" evidence="5">
    <location>
        <begin position="845"/>
        <end position="865"/>
    </location>
</feature>
<dbReference type="AlphaFoldDB" id="A0A8A1L849"/>
<evidence type="ECO:0000256" key="1">
    <source>
        <dbReference type="ARBA" id="ARBA00022723"/>
    </source>
</evidence>
<feature type="compositionally biased region" description="Polar residues" evidence="5">
    <location>
        <begin position="601"/>
        <end position="610"/>
    </location>
</feature>
<feature type="domain" description="RING-type" evidence="6">
    <location>
        <begin position="800"/>
        <end position="843"/>
    </location>
</feature>
<evidence type="ECO:0000259" key="6">
    <source>
        <dbReference type="PROSITE" id="PS50089"/>
    </source>
</evidence>
<feature type="compositionally biased region" description="Basic and acidic residues" evidence="5">
    <location>
        <begin position="314"/>
        <end position="325"/>
    </location>
</feature>
<dbReference type="GO" id="GO:0016567">
    <property type="term" value="P:protein ubiquitination"/>
    <property type="evidence" value="ECO:0007669"/>
    <property type="project" value="TreeGrafter"/>
</dbReference>
<dbReference type="Gene3D" id="3.30.40.10">
    <property type="entry name" value="Zinc/RING finger domain, C3HC4 (zinc finger)"/>
    <property type="match status" value="1"/>
</dbReference>
<evidence type="ECO:0000256" key="4">
    <source>
        <dbReference type="PROSITE-ProRule" id="PRU00175"/>
    </source>
</evidence>
<accession>A0A8A1L849</accession>
<reference evidence="7" key="1">
    <citation type="submission" date="2021-01" db="EMBL/GenBank/DDBJ databases">
        <title>Chromosome-level genome assembly of a human fungal pathogen reveals clustering of transcriptionally co-regulated genes.</title>
        <authorList>
            <person name="Voorhies M."/>
            <person name="Cohen S."/>
            <person name="Shea T.P."/>
            <person name="Petrus S."/>
            <person name="Munoz J.F."/>
            <person name="Poplawski S."/>
            <person name="Goldman W.E."/>
            <person name="Michael T."/>
            <person name="Cuomo C.A."/>
            <person name="Sil A."/>
            <person name="Beyhan S."/>
        </authorList>
    </citation>
    <scope>NUCLEOTIDE SEQUENCE</scope>
    <source>
        <strain evidence="7">H88</strain>
    </source>
</reference>
<feature type="compositionally biased region" description="Low complexity" evidence="5">
    <location>
        <begin position="632"/>
        <end position="646"/>
    </location>
</feature>
<feature type="region of interest" description="Disordered" evidence="5">
    <location>
        <begin position="562"/>
        <end position="709"/>
    </location>
</feature>
<dbReference type="PANTHER" id="PTHR45969">
    <property type="entry name" value="RING ZINC FINGER PROTEIN-RELATED"/>
    <property type="match status" value="1"/>
</dbReference>
<evidence type="ECO:0000313" key="7">
    <source>
        <dbReference type="EMBL" id="QSS50588.1"/>
    </source>
</evidence>
<feature type="region of interest" description="Disordered" evidence="5">
    <location>
        <begin position="184"/>
        <end position="229"/>
    </location>
</feature>
<feature type="compositionally biased region" description="Polar residues" evidence="5">
    <location>
        <begin position="328"/>
        <end position="337"/>
    </location>
</feature>
<feature type="region of interest" description="Disordered" evidence="5">
    <location>
        <begin position="460"/>
        <end position="501"/>
    </location>
</feature>
<dbReference type="PROSITE" id="PS50089">
    <property type="entry name" value="ZF_RING_2"/>
    <property type="match status" value="1"/>
</dbReference>
<name>A0A8A1L849_AJEC8</name>
<organism evidence="7 8">
    <name type="scientific">Ajellomyces capsulatus (strain H88)</name>
    <name type="common">Darling's disease fungus</name>
    <name type="synonym">Histoplasma capsulatum</name>
    <dbReference type="NCBI Taxonomy" id="544711"/>
    <lineage>
        <taxon>Eukaryota</taxon>
        <taxon>Fungi</taxon>
        <taxon>Dikarya</taxon>
        <taxon>Ascomycota</taxon>
        <taxon>Pezizomycotina</taxon>
        <taxon>Eurotiomycetes</taxon>
        <taxon>Eurotiomycetidae</taxon>
        <taxon>Onygenales</taxon>
        <taxon>Ajellomycetaceae</taxon>
        <taxon>Histoplasma</taxon>
    </lineage>
</organism>
<dbReference type="GO" id="GO:0008270">
    <property type="term" value="F:zinc ion binding"/>
    <property type="evidence" value="ECO:0007669"/>
    <property type="project" value="UniProtKB-KW"/>
</dbReference>
<dbReference type="GO" id="GO:0061630">
    <property type="term" value="F:ubiquitin protein ligase activity"/>
    <property type="evidence" value="ECO:0007669"/>
    <property type="project" value="TreeGrafter"/>
</dbReference>
<proteinExistence type="predicted"/>
<dbReference type="SUPFAM" id="SSF57850">
    <property type="entry name" value="RING/U-box"/>
    <property type="match status" value="1"/>
</dbReference>
<evidence type="ECO:0000256" key="2">
    <source>
        <dbReference type="ARBA" id="ARBA00022771"/>
    </source>
</evidence>
<feature type="compositionally biased region" description="Polar residues" evidence="5">
    <location>
        <begin position="72"/>
        <end position="97"/>
    </location>
</feature>
<sequence>MGQVSSSQRADFAQSNHNHNNNSISSLSLSRLSREQHNQQSSPGNVDHPFHRRHRSTGGIDSTVERSHASPPLTSRSAASPLPSVTTNPDIDMFRNSSDLDFHPSLRADSPVGTMERLGSHYSSSTLETTAAIPASATNRQSTMSRLGSRILPNAVVRGLLNSGEETPAEGRAHRIGLLSRTLHRSDSAHHSHRFSSLPGSSSRGISRRRSIRGPYPPPRGDAALLPDSPPNPIYLDSTAMARDSSSGRFSWRHRARLSHVRHSIAVPISQIFGQPPAISEPNQTTMLPPRRPSRPSFTEDSDHLLPPLGSMDTHMEFGGSRELDSVEPSTRNTLQMSTSTPSRPPRTSSPARRHTPSRSRHIRSIRRDEQTPLSRVLQMAAAAIAAQLSGNTPPAMPNIQAIGADGADGSLESFIQSLQQATSTQTQGIGTEDESGSNQRDGGLPHVNFLRVFRFVNPENTESNSTTGHPNQPGSEYTQDSGSDRMDLDDPTPTDNSQDRRLVTLVVVGVRSVPSISNGFDNDAGLHARVSLDSLLRLPFISPNNVSRSELDSSGFLRRADRRSRFSSHRRSMGSNTFPANYDSQRHQRSHTSSRNQSNLANSLPTVLSESPPGPHPPPSTPADPGLSNVSSEANSPSRRPSASSVALPQLNEDSSQEPDESSENHHPLFNNVRQRRRSDSETARHRGLGSGAARRNGVVEPDSTSPSAGRSWLIYVVGTNLSENHPAFATPSLFTDNPTYEDMLLLSSLLGPAKPPVASQEDVASAGGIYRLVEYDGSLIAESADTTQKILITENERCLICLSEYEAAEEVRQLTKCHHLYHRECIDEWLTTGRNSCPLCRGQGVSNSESNDPGTTNEQETVS</sequence>
<keyword evidence="2 4" id="KW-0863">Zinc-finger</keyword>
<feature type="region of interest" description="Disordered" evidence="5">
    <location>
        <begin position="1"/>
        <end position="112"/>
    </location>
</feature>
<dbReference type="InterPro" id="IPR013083">
    <property type="entry name" value="Znf_RING/FYVE/PHD"/>
</dbReference>
<feature type="compositionally biased region" description="Low complexity" evidence="5">
    <location>
        <begin position="15"/>
        <end position="31"/>
    </location>
</feature>
<keyword evidence="3" id="KW-0862">Zinc</keyword>
<dbReference type="CDD" id="cd16461">
    <property type="entry name" value="RING-H2_EL5-like"/>
    <property type="match status" value="1"/>
</dbReference>
<keyword evidence="1" id="KW-0479">Metal-binding</keyword>
<feature type="compositionally biased region" description="Low complexity" evidence="5">
    <location>
        <begin position="338"/>
        <end position="351"/>
    </location>
</feature>
<feature type="compositionally biased region" description="Basic residues" evidence="5">
    <location>
        <begin position="562"/>
        <end position="573"/>
    </location>
</feature>
<dbReference type="SMART" id="SM00184">
    <property type="entry name" value="RING"/>
    <property type="match status" value="1"/>
</dbReference>
<evidence type="ECO:0000313" key="8">
    <source>
        <dbReference type="Proteomes" id="UP000663419"/>
    </source>
</evidence>